<feature type="region of interest" description="Disordered" evidence="8">
    <location>
        <begin position="1"/>
        <end position="36"/>
    </location>
</feature>
<proteinExistence type="predicted"/>
<comment type="subcellular location">
    <subcellularLocation>
        <location evidence="1">Cell membrane</location>
        <topology evidence="1">Multi-pass membrane protein</topology>
    </subcellularLocation>
</comment>
<feature type="transmembrane region" description="Helical" evidence="9">
    <location>
        <begin position="178"/>
        <end position="201"/>
    </location>
</feature>
<accession>A0ABU9WZF1</accession>
<dbReference type="RefSeq" id="WP_345883645.1">
    <property type="nucleotide sequence ID" value="NZ_JBDFRB010000003.1"/>
</dbReference>
<feature type="transmembrane region" description="Helical" evidence="9">
    <location>
        <begin position="331"/>
        <end position="349"/>
    </location>
</feature>
<sequence>MSAPLSDRATVRAAGPVSTAAPAAAGDPGVRSPRRAGTRHTLLGTAAGNAVEWYDWAIYATFASFIAKQLFSPSDPSSAFLATLAIFAVGFVARPFGGFLFGWMGDRIGRKASMTVCVGLSSLGSLAIGLTPTFEMLGAGASLMLLIARLAQGLAHGGELPSAQTYLSEMAPAPRRGYWSSLIYVSGTVGILFGTLLGAVLATVLTPEQMASFGWRIPFLLGGAFGLVAFLMRLRMEESEAFTSAVPAPARSGFFADLGRHWRQALMVIGLTVGLTVVYYVWGVSTPAYAINVLHIDATGALWAGVVANLVFMAVLPLWGRLSDRIGRRPVLLIGGLGSAALYFPATWLVRDAAWQLGVSMSAMLVFIAASAAIVPAVYAELFPTSIRTIGVAIPYAIVVAAFGGTAAYLQAGFGAWFGTAGPTAFGVYTILLLLASALTVTRLRESRGLALDGS</sequence>
<reference evidence="11 12" key="1">
    <citation type="submission" date="2024-05" db="EMBL/GenBank/DDBJ databases">
        <title>Sinomonas sp. nov., isolated from a waste landfill.</title>
        <authorList>
            <person name="Zhao Y."/>
        </authorList>
    </citation>
    <scope>NUCLEOTIDE SEQUENCE [LARGE SCALE GENOMIC DNA]</scope>
    <source>
        <strain evidence="11 12">CCTCC AB2014300</strain>
    </source>
</reference>
<dbReference type="PANTHER" id="PTHR43528">
    <property type="entry name" value="ALPHA-KETOGLUTARATE PERMEASE"/>
    <property type="match status" value="1"/>
</dbReference>
<feature type="transmembrane region" description="Helical" evidence="9">
    <location>
        <begin position="79"/>
        <end position="100"/>
    </location>
</feature>
<dbReference type="InterPro" id="IPR051084">
    <property type="entry name" value="H+-coupled_symporters"/>
</dbReference>
<name>A0ABU9WZF1_9MICC</name>
<dbReference type="PROSITE" id="PS50850">
    <property type="entry name" value="MFS"/>
    <property type="match status" value="1"/>
</dbReference>
<keyword evidence="2" id="KW-0813">Transport</keyword>
<feature type="transmembrane region" description="Helical" evidence="9">
    <location>
        <begin position="416"/>
        <end position="441"/>
    </location>
</feature>
<feature type="transmembrane region" description="Helical" evidence="9">
    <location>
        <begin position="302"/>
        <end position="319"/>
    </location>
</feature>
<evidence type="ECO:0000256" key="5">
    <source>
        <dbReference type="ARBA" id="ARBA00022847"/>
    </source>
</evidence>
<keyword evidence="7 9" id="KW-0472">Membrane</keyword>
<feature type="transmembrane region" description="Helical" evidence="9">
    <location>
        <begin position="355"/>
        <end position="378"/>
    </location>
</feature>
<feature type="compositionally biased region" description="Low complexity" evidence="8">
    <location>
        <begin position="13"/>
        <end position="29"/>
    </location>
</feature>
<keyword evidence="6 9" id="KW-1133">Transmembrane helix</keyword>
<dbReference type="Pfam" id="PF00083">
    <property type="entry name" value="Sugar_tr"/>
    <property type="match status" value="1"/>
</dbReference>
<dbReference type="SUPFAM" id="SSF103473">
    <property type="entry name" value="MFS general substrate transporter"/>
    <property type="match status" value="1"/>
</dbReference>
<dbReference type="Proteomes" id="UP001422074">
    <property type="component" value="Unassembled WGS sequence"/>
</dbReference>
<dbReference type="EMBL" id="JBDFRB010000003">
    <property type="protein sequence ID" value="MEN2743974.1"/>
    <property type="molecule type" value="Genomic_DNA"/>
</dbReference>
<evidence type="ECO:0000256" key="7">
    <source>
        <dbReference type="ARBA" id="ARBA00023136"/>
    </source>
</evidence>
<evidence type="ECO:0000256" key="9">
    <source>
        <dbReference type="SAM" id="Phobius"/>
    </source>
</evidence>
<evidence type="ECO:0000256" key="6">
    <source>
        <dbReference type="ARBA" id="ARBA00022989"/>
    </source>
</evidence>
<feature type="transmembrane region" description="Helical" evidence="9">
    <location>
        <begin position="390"/>
        <end position="410"/>
    </location>
</feature>
<dbReference type="InterPro" id="IPR005828">
    <property type="entry name" value="MFS_sugar_transport-like"/>
</dbReference>
<evidence type="ECO:0000313" key="12">
    <source>
        <dbReference type="Proteomes" id="UP001422074"/>
    </source>
</evidence>
<protein>
    <submittedName>
        <fullName evidence="11">MFS transporter</fullName>
    </submittedName>
</protein>
<dbReference type="Pfam" id="PF07690">
    <property type="entry name" value="MFS_1"/>
    <property type="match status" value="1"/>
</dbReference>
<keyword evidence="5" id="KW-0769">Symport</keyword>
<dbReference type="PANTHER" id="PTHR43528:SF1">
    <property type="entry name" value="ALPHA-KETOGLUTARATE PERMEASE"/>
    <property type="match status" value="1"/>
</dbReference>
<feature type="transmembrane region" description="Helical" evidence="9">
    <location>
        <begin position="213"/>
        <end position="232"/>
    </location>
</feature>
<evidence type="ECO:0000259" key="10">
    <source>
        <dbReference type="PROSITE" id="PS50850"/>
    </source>
</evidence>
<evidence type="ECO:0000256" key="2">
    <source>
        <dbReference type="ARBA" id="ARBA00022448"/>
    </source>
</evidence>
<dbReference type="InterPro" id="IPR011701">
    <property type="entry name" value="MFS"/>
</dbReference>
<comment type="caution">
    <text evidence="11">The sequence shown here is derived from an EMBL/GenBank/DDBJ whole genome shotgun (WGS) entry which is preliminary data.</text>
</comment>
<feature type="domain" description="Major facilitator superfamily (MFS) profile" evidence="10">
    <location>
        <begin position="41"/>
        <end position="448"/>
    </location>
</feature>
<gene>
    <name evidence="11" type="ORF">ABCQ75_05405</name>
</gene>
<dbReference type="Gene3D" id="1.20.1250.20">
    <property type="entry name" value="MFS general substrate transporter like domains"/>
    <property type="match status" value="2"/>
</dbReference>
<dbReference type="InterPro" id="IPR036259">
    <property type="entry name" value="MFS_trans_sf"/>
</dbReference>
<evidence type="ECO:0000256" key="1">
    <source>
        <dbReference type="ARBA" id="ARBA00004651"/>
    </source>
</evidence>
<evidence type="ECO:0000313" key="11">
    <source>
        <dbReference type="EMBL" id="MEN2743974.1"/>
    </source>
</evidence>
<keyword evidence="3" id="KW-1003">Cell membrane</keyword>
<evidence type="ECO:0000256" key="8">
    <source>
        <dbReference type="SAM" id="MobiDB-lite"/>
    </source>
</evidence>
<keyword evidence="4 9" id="KW-0812">Transmembrane</keyword>
<feature type="transmembrane region" description="Helical" evidence="9">
    <location>
        <begin position="265"/>
        <end position="282"/>
    </location>
</feature>
<organism evidence="11 12">
    <name type="scientific">Sinomonas halotolerans</name>
    <dbReference type="NCBI Taxonomy" id="1644133"/>
    <lineage>
        <taxon>Bacteria</taxon>
        <taxon>Bacillati</taxon>
        <taxon>Actinomycetota</taxon>
        <taxon>Actinomycetes</taxon>
        <taxon>Micrococcales</taxon>
        <taxon>Micrococcaceae</taxon>
        <taxon>Sinomonas</taxon>
    </lineage>
</organism>
<evidence type="ECO:0000256" key="4">
    <source>
        <dbReference type="ARBA" id="ARBA00022692"/>
    </source>
</evidence>
<keyword evidence="12" id="KW-1185">Reference proteome</keyword>
<evidence type="ECO:0000256" key="3">
    <source>
        <dbReference type="ARBA" id="ARBA00022475"/>
    </source>
</evidence>
<dbReference type="InterPro" id="IPR020846">
    <property type="entry name" value="MFS_dom"/>
</dbReference>